<reference evidence="4 5" key="1">
    <citation type="journal article" date="2015" name="Genome Biol. Evol.">
        <title>Phylogenomic analyses indicate that early fungi evolved digesting cell walls of algal ancestors of land plants.</title>
        <authorList>
            <person name="Chang Y."/>
            <person name="Wang S."/>
            <person name="Sekimoto S."/>
            <person name="Aerts A.L."/>
            <person name="Choi C."/>
            <person name="Clum A."/>
            <person name="LaButti K.M."/>
            <person name="Lindquist E.A."/>
            <person name="Yee Ngan C."/>
            <person name="Ohm R.A."/>
            <person name="Salamov A.A."/>
            <person name="Grigoriev I.V."/>
            <person name="Spatafora J.W."/>
            <person name="Berbee M.L."/>
        </authorList>
    </citation>
    <scope>NUCLEOTIDE SEQUENCE [LARGE SCALE GENOMIC DNA]</scope>
    <source>
        <strain evidence="4 5">JEL478</strain>
    </source>
</reference>
<dbReference type="Pfam" id="PF18210">
    <property type="entry name" value="Knl1_RWD_C"/>
    <property type="match status" value="1"/>
</dbReference>
<evidence type="ECO:0000256" key="2">
    <source>
        <dbReference type="SAM" id="MobiDB-lite"/>
    </source>
</evidence>
<feature type="compositionally biased region" description="Polar residues" evidence="2">
    <location>
        <begin position="626"/>
        <end position="653"/>
    </location>
</feature>
<feature type="compositionally biased region" description="Low complexity" evidence="2">
    <location>
        <begin position="250"/>
        <end position="260"/>
    </location>
</feature>
<feature type="compositionally biased region" description="Polar residues" evidence="2">
    <location>
        <begin position="174"/>
        <end position="186"/>
    </location>
</feature>
<dbReference type="AlphaFoldDB" id="A0A139A6U2"/>
<gene>
    <name evidence="4" type="ORF">M427DRAFT_408094</name>
</gene>
<feature type="compositionally biased region" description="Low complexity" evidence="2">
    <location>
        <begin position="342"/>
        <end position="351"/>
    </location>
</feature>
<dbReference type="PANTHER" id="PTHR28260">
    <property type="entry name" value="SPINDLE POLE BODY COMPONENT SPC105"/>
    <property type="match status" value="1"/>
</dbReference>
<feature type="region of interest" description="Disordered" evidence="2">
    <location>
        <begin position="173"/>
        <end position="397"/>
    </location>
</feature>
<dbReference type="STRING" id="1344416.A0A139A6U2"/>
<keyword evidence="5" id="KW-1185">Reference proteome</keyword>
<dbReference type="EMBL" id="KQ965790">
    <property type="protein sequence ID" value="KXS12165.1"/>
    <property type="molecule type" value="Genomic_DNA"/>
</dbReference>
<dbReference type="SMART" id="SM00787">
    <property type="entry name" value="Spc7"/>
    <property type="match status" value="1"/>
</dbReference>
<dbReference type="InterPro" id="IPR033338">
    <property type="entry name" value="Spc105/Spc7"/>
</dbReference>
<proteinExistence type="predicted"/>
<feature type="region of interest" description="Disordered" evidence="2">
    <location>
        <begin position="614"/>
        <end position="730"/>
    </location>
</feature>
<sequence>MPTPSKLTPTKRASSLFGDDFVSESAGKRRRTSAAGPRSILKSPSRTVTDEDIEAAFASGQSPMAKAPTPRRALVDINSDNDNRQNRNRKSLVSRRVSFASTAHLRVFNKDDTFLRNDQTVQKPEFEDPDINFVLEAQDSDGSNFQIPNLSSVRRTSEVYGFRFDFQESKDDANTSISSDVSSNRSMDVPVKGSPLSQSNQRRRSQLFSVQEEESNAPTSIVPSPSFDVGPVEDVSVTLDLLPPPPLPASPASTSSPEPRSILRRSSRISIASSGNASPKSPRSPYGQSPSAPNPSPGPQRDSFGAPGDSDSEADFTDDADFSIVSGIGGIVGENSYKSRRSSAASRRSSAPRVSDILSPGNGSTIQQSYDHDATERSVGRISSVNSPDPKAGKGNVAILDSANSPFLVHDVRKAKGSTSSRFRASDILPEVDKENLPYSEIDSPRHSLDASLLNRAELGSPTSDSSVIDSEDEFPLTTAVGGLLNELRSESRTAESPNPSKNLEGKGEEARPSTDRKNIFSYGSGSMTPKLLSFADVEDDHRSFLPQSPQTLDFMDEQQLTASSISSFNDDTFHGRTATRLIDVATATPACEFSVIEETDHSIPRNPVAVEAAPVHAEAPETPAKQLSASPTLPSTASKSPSSRQKPTTPSLRSFRPSKPSFDVNSSPAATVVRKSPRATTKPTESGRKLVASQPASPPRHQQCLLPSPAKKSPGLQDRRPLLGTGVSPLRRRASITAANLALRSRSSGSTSAADNIEEVILSTPSSDDALVSAPQGSEDALVSATPDRIIEDPEVVFSEKTLGRIDVDLLTDEQPAPDSPNDSFSSDVVFSPPSSLTLDMFMDMINLSFSSTTQSALQPVPALTQHDPMKFDEEFFNGVYVGSKEVIVLHESREFEQNIATLEAGLAHFNNRALESMPLVILDYLNGSRQEQSQFSDKVKKAKSLQHLQWESNRQTYLRDVAQSQISYLTPHLLTLRENKRHIAEALKILHQLPLYERRNQSLEREFVRLKERLVGVVPAHEAEIQAVQTAQMDSLVRHEQCRERRKLLAERLAAAKKESEQLLAEETSINRQTTEAKEKMVMKKVLSLREFTSLQEDYQILVAATSWSPIRISPSKVSLQYDDTVTITFNRHVADPTYFVHIELATKKESVKAVWNARQALDMQKLEGTLRNVVRKWGSTVQNHDLIKVLSDVSDTWTRLKLFLRDVTSIRDFANVKLNFEKGDNIDAPRLAASVLFFDLATRTRFRVIFYADGDGAVTYPFGTLCWSFEYCYGNVR</sequence>
<feature type="compositionally biased region" description="Basic and acidic residues" evidence="2">
    <location>
        <begin position="370"/>
        <end position="379"/>
    </location>
</feature>
<feature type="compositionally biased region" description="Acidic residues" evidence="2">
    <location>
        <begin position="310"/>
        <end position="321"/>
    </location>
</feature>
<feature type="domain" description="Spc7 kinetochore protein" evidence="3">
    <location>
        <begin position="826"/>
        <end position="1133"/>
    </location>
</feature>
<dbReference type="GO" id="GO:1990758">
    <property type="term" value="P:mitotic sister chromatid biorientation"/>
    <property type="evidence" value="ECO:0007669"/>
    <property type="project" value="TreeGrafter"/>
</dbReference>
<evidence type="ECO:0000313" key="4">
    <source>
        <dbReference type="EMBL" id="KXS12165.1"/>
    </source>
</evidence>
<accession>A0A139A6U2</accession>
<name>A0A139A6U2_GONPJ</name>
<dbReference type="PANTHER" id="PTHR28260:SF1">
    <property type="entry name" value="SPINDLE POLE BODY COMPONENT SPC105"/>
    <property type="match status" value="1"/>
</dbReference>
<keyword evidence="1" id="KW-0175">Coiled coil</keyword>
<evidence type="ECO:0000313" key="5">
    <source>
        <dbReference type="Proteomes" id="UP000070544"/>
    </source>
</evidence>
<dbReference type="InterPro" id="IPR013253">
    <property type="entry name" value="Spc7_domain"/>
</dbReference>
<feature type="compositionally biased region" description="Basic and acidic residues" evidence="2">
    <location>
        <begin position="504"/>
        <end position="519"/>
    </location>
</feature>
<feature type="region of interest" description="Disordered" evidence="2">
    <location>
        <begin position="24"/>
        <end position="91"/>
    </location>
</feature>
<dbReference type="InterPro" id="IPR040850">
    <property type="entry name" value="Knl1_RWD_C"/>
</dbReference>
<feature type="compositionally biased region" description="Polar residues" evidence="2">
    <location>
        <begin position="275"/>
        <end position="291"/>
    </location>
</feature>
<dbReference type="GO" id="GO:0007094">
    <property type="term" value="P:mitotic spindle assembly checkpoint signaling"/>
    <property type="evidence" value="ECO:0007669"/>
    <property type="project" value="TreeGrafter"/>
</dbReference>
<feature type="coiled-coil region" evidence="1">
    <location>
        <begin position="1041"/>
        <end position="1075"/>
    </location>
</feature>
<organism evidence="4 5">
    <name type="scientific">Gonapodya prolifera (strain JEL478)</name>
    <name type="common">Monoblepharis prolifera</name>
    <dbReference type="NCBI Taxonomy" id="1344416"/>
    <lineage>
        <taxon>Eukaryota</taxon>
        <taxon>Fungi</taxon>
        <taxon>Fungi incertae sedis</taxon>
        <taxon>Chytridiomycota</taxon>
        <taxon>Chytridiomycota incertae sedis</taxon>
        <taxon>Monoblepharidomycetes</taxon>
        <taxon>Monoblepharidales</taxon>
        <taxon>Gonapodyaceae</taxon>
        <taxon>Gonapodya</taxon>
    </lineage>
</organism>
<feature type="region of interest" description="Disordered" evidence="2">
    <location>
        <begin position="453"/>
        <end position="523"/>
    </location>
</feature>
<dbReference type="GO" id="GO:0034501">
    <property type="term" value="P:protein localization to kinetochore"/>
    <property type="evidence" value="ECO:0007669"/>
    <property type="project" value="TreeGrafter"/>
</dbReference>
<protein>
    <recommendedName>
        <fullName evidence="3">Spc7 kinetochore protein domain-containing protein</fullName>
    </recommendedName>
</protein>
<dbReference type="OrthoDB" id="5592879at2759"/>
<dbReference type="OMA" id="HEQCRER"/>
<feature type="compositionally biased region" description="Low complexity" evidence="2">
    <location>
        <begin position="614"/>
        <end position="625"/>
    </location>
</feature>
<dbReference type="Proteomes" id="UP000070544">
    <property type="component" value="Unassembled WGS sequence"/>
</dbReference>
<evidence type="ECO:0000256" key="1">
    <source>
        <dbReference type="SAM" id="Coils"/>
    </source>
</evidence>
<evidence type="ECO:0000259" key="3">
    <source>
        <dbReference type="SMART" id="SM00787"/>
    </source>
</evidence>
<dbReference type="GO" id="GO:0000776">
    <property type="term" value="C:kinetochore"/>
    <property type="evidence" value="ECO:0007669"/>
    <property type="project" value="TreeGrafter"/>
</dbReference>